<dbReference type="InterPro" id="IPR015421">
    <property type="entry name" value="PyrdxlP-dep_Trfase_major"/>
</dbReference>
<dbReference type="OrthoDB" id="10254570at2759"/>
<comment type="pathway">
    <text evidence="3">Lipid metabolism; sphingolipid metabolism.</text>
</comment>
<comment type="pathway">
    <text evidence="4">Sphingolipid metabolism.</text>
</comment>
<organism evidence="18 19">
    <name type="scientific">Ichthyophthirius multifiliis</name>
    <name type="common">White spot disease agent</name>
    <name type="synonym">Ich</name>
    <dbReference type="NCBI Taxonomy" id="5932"/>
    <lineage>
        <taxon>Eukaryota</taxon>
        <taxon>Sar</taxon>
        <taxon>Alveolata</taxon>
        <taxon>Ciliophora</taxon>
        <taxon>Intramacronucleata</taxon>
        <taxon>Oligohymenophorea</taxon>
        <taxon>Hymenostomatida</taxon>
        <taxon>Ophryoglenina</taxon>
        <taxon>Ichthyophthirius</taxon>
    </lineage>
</organism>
<dbReference type="InterPro" id="IPR015422">
    <property type="entry name" value="PyrdxlP-dep_Trfase_small"/>
</dbReference>
<dbReference type="PANTHER" id="PTHR42735">
    <property type="match status" value="1"/>
</dbReference>
<comment type="similarity">
    <text evidence="13">Belongs to the group II decarboxylase family. Sphingosine-1-phosphate lyase subfamily.</text>
</comment>
<dbReference type="GO" id="GO:0019752">
    <property type="term" value="P:carboxylic acid metabolic process"/>
    <property type="evidence" value="ECO:0007669"/>
    <property type="project" value="InterPro"/>
</dbReference>
<evidence type="ECO:0000256" key="5">
    <source>
        <dbReference type="ARBA" id="ARBA00022692"/>
    </source>
</evidence>
<reference evidence="18 19" key="1">
    <citation type="submission" date="2011-07" db="EMBL/GenBank/DDBJ databases">
        <authorList>
            <person name="Coyne R."/>
            <person name="Brami D."/>
            <person name="Johnson J."/>
            <person name="Hostetler J."/>
            <person name="Hannick L."/>
            <person name="Clark T."/>
            <person name="Cassidy-Hanley D."/>
            <person name="Inman J."/>
        </authorList>
    </citation>
    <scope>NUCLEOTIDE SEQUENCE [LARGE SCALE GENOMIC DNA]</scope>
    <source>
        <strain evidence="18 19">G5</strain>
    </source>
</reference>
<dbReference type="FunFam" id="3.40.640.10:FF:000020">
    <property type="entry name" value="sphingosine-1-phosphate lyase 1"/>
    <property type="match status" value="1"/>
</dbReference>
<dbReference type="GeneID" id="14907633"/>
<keyword evidence="6" id="KW-0256">Endoplasmic reticulum</keyword>
<dbReference type="Gene3D" id="3.90.1150.10">
    <property type="entry name" value="Aspartate Aminotransferase, domain 1"/>
    <property type="match status" value="1"/>
</dbReference>
<evidence type="ECO:0000256" key="11">
    <source>
        <dbReference type="ARBA" id="ARBA00023136"/>
    </source>
</evidence>
<dbReference type="GO" id="GO:0008117">
    <property type="term" value="F:sphinganine-1-phosphate aldolase activity"/>
    <property type="evidence" value="ECO:0007669"/>
    <property type="project" value="UniProtKB-EC"/>
</dbReference>
<gene>
    <name evidence="18" type="ORF">IMG5_108260</name>
</gene>
<keyword evidence="11" id="KW-0472">Membrane</keyword>
<dbReference type="RefSeq" id="XP_004034971.1">
    <property type="nucleotide sequence ID" value="XM_004034923.1"/>
</dbReference>
<evidence type="ECO:0000256" key="6">
    <source>
        <dbReference type="ARBA" id="ARBA00022824"/>
    </source>
</evidence>
<evidence type="ECO:0000313" key="19">
    <source>
        <dbReference type="Proteomes" id="UP000008983"/>
    </source>
</evidence>
<evidence type="ECO:0000256" key="10">
    <source>
        <dbReference type="ARBA" id="ARBA00023098"/>
    </source>
</evidence>
<keyword evidence="19" id="KW-1185">Reference proteome</keyword>
<name>G0QTG4_ICHMU</name>
<dbReference type="PANTHER" id="PTHR42735:SF6">
    <property type="entry name" value="SPHINGOSINE-1-PHOSPHATE LYASE 1"/>
    <property type="match status" value="1"/>
</dbReference>
<evidence type="ECO:0000256" key="4">
    <source>
        <dbReference type="ARBA" id="ARBA00004991"/>
    </source>
</evidence>
<dbReference type="STRING" id="857967.G0QTG4"/>
<dbReference type="SUPFAM" id="SSF53383">
    <property type="entry name" value="PLP-dependent transferases"/>
    <property type="match status" value="1"/>
</dbReference>
<comment type="cofactor">
    <cofactor evidence="1 16 17">
        <name>pyridoxal 5'-phosphate</name>
        <dbReference type="ChEBI" id="CHEBI:597326"/>
    </cofactor>
</comment>
<keyword evidence="5" id="KW-0812">Transmembrane</keyword>
<proteinExistence type="inferred from homology"/>
<evidence type="ECO:0000256" key="17">
    <source>
        <dbReference type="RuleBase" id="RU000382"/>
    </source>
</evidence>
<dbReference type="eggNOG" id="KOG1383">
    <property type="taxonomic scope" value="Eukaryota"/>
</dbReference>
<dbReference type="InterPro" id="IPR015424">
    <property type="entry name" value="PyrdxlP-dep_Trfase"/>
</dbReference>
<dbReference type="Proteomes" id="UP000008983">
    <property type="component" value="Unassembled WGS sequence"/>
</dbReference>
<evidence type="ECO:0000256" key="3">
    <source>
        <dbReference type="ARBA" id="ARBA00004760"/>
    </source>
</evidence>
<keyword evidence="8" id="KW-0746">Sphingolipid metabolism</keyword>
<evidence type="ECO:0000256" key="12">
    <source>
        <dbReference type="ARBA" id="ARBA00023239"/>
    </source>
</evidence>
<protein>
    <recommendedName>
        <fullName evidence="14">sphinganine-1-phosphate aldolase</fullName>
        <ecNumber evidence="14">4.1.2.27</ecNumber>
    </recommendedName>
    <alternativeName>
        <fullName evidence="15">Sphingosine-1-phosphate aldolase</fullName>
    </alternativeName>
</protein>
<evidence type="ECO:0000256" key="14">
    <source>
        <dbReference type="ARBA" id="ARBA00038965"/>
    </source>
</evidence>
<dbReference type="Gene3D" id="6.10.140.2150">
    <property type="match status" value="1"/>
</dbReference>
<dbReference type="Gene3D" id="3.40.640.10">
    <property type="entry name" value="Type I PLP-dependent aspartate aminotransferase-like (Major domain)"/>
    <property type="match status" value="1"/>
</dbReference>
<evidence type="ECO:0000256" key="15">
    <source>
        <dbReference type="ARBA" id="ARBA00042568"/>
    </source>
</evidence>
<keyword evidence="12 17" id="KW-0456">Lyase</keyword>
<dbReference type="EC" id="4.1.2.27" evidence="14"/>
<dbReference type="GO" id="GO:0005789">
    <property type="term" value="C:endoplasmic reticulum membrane"/>
    <property type="evidence" value="ECO:0007669"/>
    <property type="project" value="UniProtKB-SubCell"/>
</dbReference>
<feature type="non-terminal residue" evidence="18">
    <location>
        <position position="1"/>
    </location>
</feature>
<dbReference type="GO" id="GO:0030149">
    <property type="term" value="P:sphingolipid catabolic process"/>
    <property type="evidence" value="ECO:0007669"/>
    <property type="project" value="TreeGrafter"/>
</dbReference>
<evidence type="ECO:0000256" key="7">
    <source>
        <dbReference type="ARBA" id="ARBA00022898"/>
    </source>
</evidence>
<evidence type="ECO:0000256" key="2">
    <source>
        <dbReference type="ARBA" id="ARBA00004389"/>
    </source>
</evidence>
<dbReference type="InParanoid" id="G0QTG4"/>
<evidence type="ECO:0000313" key="18">
    <source>
        <dbReference type="EMBL" id="EGR31485.1"/>
    </source>
</evidence>
<evidence type="ECO:0000256" key="16">
    <source>
        <dbReference type="PIRSR" id="PIRSR602129-50"/>
    </source>
</evidence>
<evidence type="ECO:0000256" key="1">
    <source>
        <dbReference type="ARBA" id="ARBA00001933"/>
    </source>
</evidence>
<evidence type="ECO:0000256" key="9">
    <source>
        <dbReference type="ARBA" id="ARBA00022989"/>
    </source>
</evidence>
<keyword evidence="9" id="KW-1133">Transmembrane helix</keyword>
<keyword evidence="10" id="KW-0443">Lipid metabolism</keyword>
<feature type="modified residue" description="N6-(pyridoxal phosphate)lysine" evidence="16">
    <location>
        <position position="316"/>
    </location>
</feature>
<dbReference type="AlphaFoldDB" id="G0QTG4"/>
<evidence type="ECO:0000256" key="8">
    <source>
        <dbReference type="ARBA" id="ARBA00022919"/>
    </source>
</evidence>
<dbReference type="EMBL" id="GL983854">
    <property type="protein sequence ID" value="EGR31485.1"/>
    <property type="molecule type" value="Genomic_DNA"/>
</dbReference>
<accession>G0QTG4</accession>
<dbReference type="InterPro" id="IPR050477">
    <property type="entry name" value="GrpII_AminoAcid_Decarb"/>
</dbReference>
<sequence length="520" mass="58468">NFFIYKDKIIIVRQIPLKSHIIRFSIKHIPLVRNKFKESIKQIQDSYSKVLDAVTTNKCFKLPNRGIKLNQIKKRLVEWVERDEKLSGTGQISGSRYLDDIKFENQVKEFSSKNIRKIQIQKSIFLKIEDFSYHNCQYNDFSPSVRQMEAELIKITCSLFGSDDGYGIMTGGGTESLLLSVLAHRNYALKYKNITKPNLIIPVTAHPGVVKACKYFNVECIKLPVDENDQISLNQLQKTINKNTIMLLGSFPNFPHGNIDPIQEMAQIAKQKDIGMHVDCCLGGFVAAFAKDSGLQLPPFDFTVEGVTSISCDHHKYGLTPKGVSIIMFKNNLLRQFCYTSVSDWPGGLYAVPSISGYRTGTQISGAWYVMMVTGKEGYINNSKHIWQAVQDIVNYIKTTPELQELDVIGNPQICAIGIIYKAGTGRNIYHLEGAMSKKGWHLSGGQLPPAIQISINNGIANRTKQFCKDLKKSVIEVQENPDQFKNSSSASMYGASVKVPDQNLLEFVLDIVVDCFLKL</sequence>
<keyword evidence="7 16" id="KW-0663">Pyridoxal phosphate</keyword>
<dbReference type="GO" id="GO:0030170">
    <property type="term" value="F:pyridoxal phosphate binding"/>
    <property type="evidence" value="ECO:0007669"/>
    <property type="project" value="InterPro"/>
</dbReference>
<evidence type="ECO:0000256" key="13">
    <source>
        <dbReference type="ARBA" id="ARBA00038302"/>
    </source>
</evidence>
<dbReference type="InterPro" id="IPR002129">
    <property type="entry name" value="PyrdxlP-dep_de-COase"/>
</dbReference>
<dbReference type="OMA" id="AFWQLRG"/>
<comment type="subcellular location">
    <subcellularLocation>
        <location evidence="2">Endoplasmic reticulum membrane</location>
        <topology evidence="2">Single-pass membrane protein</topology>
    </subcellularLocation>
</comment>
<dbReference type="Pfam" id="PF00282">
    <property type="entry name" value="Pyridoxal_deC"/>
    <property type="match status" value="1"/>
</dbReference>